<dbReference type="EMBL" id="LIXZ01000001">
    <property type="protein sequence ID" value="KPL61563.1"/>
    <property type="molecule type" value="Genomic_DNA"/>
</dbReference>
<dbReference type="Pfam" id="PF17280">
    <property type="entry name" value="DUF5345"/>
    <property type="match status" value="1"/>
</dbReference>
<keyword evidence="1" id="KW-0812">Transmembrane</keyword>
<evidence type="ECO:0000313" key="3">
    <source>
        <dbReference type="Proteomes" id="UP000050398"/>
    </source>
</evidence>
<dbReference type="OrthoDB" id="2881830at2"/>
<gene>
    <name evidence="2" type="ORF">AM506_02760</name>
</gene>
<dbReference type="Proteomes" id="UP000050398">
    <property type="component" value="Unassembled WGS sequence"/>
</dbReference>
<feature type="transmembrane region" description="Helical" evidence="1">
    <location>
        <begin position="54"/>
        <end position="73"/>
    </location>
</feature>
<dbReference type="AlphaFoldDB" id="A0A0P6W7B3"/>
<dbReference type="RefSeq" id="WP_060670546.1">
    <property type="nucleotide sequence ID" value="NZ_LIXZ01000001.1"/>
</dbReference>
<protein>
    <submittedName>
        <fullName evidence="2">Uncharacterized protein</fullName>
    </submittedName>
</protein>
<keyword evidence="1" id="KW-1133">Transmembrane helix</keyword>
<evidence type="ECO:0000256" key="1">
    <source>
        <dbReference type="SAM" id="Phobius"/>
    </source>
</evidence>
<evidence type="ECO:0000313" key="2">
    <source>
        <dbReference type="EMBL" id="KPL61563.1"/>
    </source>
</evidence>
<keyword evidence="1" id="KW-0472">Membrane</keyword>
<accession>A0A0P6W7B3</accession>
<dbReference type="InterPro" id="IPR035238">
    <property type="entry name" value="DUF5345"/>
</dbReference>
<organism evidence="2 3">
    <name type="scientific">Rossellomorea vietnamensis</name>
    <dbReference type="NCBI Taxonomy" id="218284"/>
    <lineage>
        <taxon>Bacteria</taxon>
        <taxon>Bacillati</taxon>
        <taxon>Bacillota</taxon>
        <taxon>Bacilli</taxon>
        <taxon>Bacillales</taxon>
        <taxon>Bacillaceae</taxon>
        <taxon>Rossellomorea</taxon>
    </lineage>
</organism>
<comment type="caution">
    <text evidence="2">The sequence shown here is derived from an EMBL/GenBank/DDBJ whole genome shotgun (WGS) entry which is preliminary data.</text>
</comment>
<reference evidence="2 3" key="1">
    <citation type="submission" date="2015-08" db="EMBL/GenBank/DDBJ databases">
        <title>Draft Genome Sequence of Bacillus vietnamensis UCD-SED5.</title>
        <authorList>
            <person name="Lee R.D."/>
            <person name="Jospin G."/>
            <person name="Lang J.M."/>
            <person name="Coil D.A."/>
            <person name="Eisen J.A."/>
        </authorList>
    </citation>
    <scope>NUCLEOTIDE SEQUENCE [LARGE SCALE GENOMIC DNA]</scope>
    <source>
        <strain evidence="2 3">UCD-SED5</strain>
    </source>
</reference>
<dbReference type="PATRIC" id="fig|218284.4.peg.583"/>
<feature type="transmembrane region" description="Helical" evidence="1">
    <location>
        <begin position="79"/>
        <end position="98"/>
    </location>
</feature>
<proteinExistence type="predicted"/>
<sequence>MNKDREQDELKRLLGDGFRSIEEEVHQNTPNLQWFEEFVSERQERQKARFRRDLIIFLLLAGCILTLFSLTLFQMPVLFLLLQIIIFLGASIFTGITYRKKVKRV</sequence>
<name>A0A0P6W7B3_9BACI</name>